<evidence type="ECO:0000313" key="2">
    <source>
        <dbReference type="Proteomes" id="UP000064912"/>
    </source>
</evidence>
<reference evidence="1 2" key="1">
    <citation type="submission" date="2015-02" db="EMBL/GenBank/DDBJ databases">
        <title>Genome sequene of Rhodovulum sulfidophilum DSM 2351.</title>
        <authorList>
            <person name="Nagao N."/>
        </authorList>
    </citation>
    <scope>NUCLEOTIDE SEQUENCE [LARGE SCALE GENOMIC DNA]</scope>
    <source>
        <strain evidence="1 2">DSM 2351</strain>
    </source>
</reference>
<dbReference type="KEGG" id="rsu:NHU_01408"/>
<dbReference type="eggNOG" id="ENOG50300TM">
    <property type="taxonomic scope" value="Bacteria"/>
</dbReference>
<organism evidence="1 2">
    <name type="scientific">Rhodovulum sulfidophilum</name>
    <name type="common">Rhodobacter sulfidophilus</name>
    <dbReference type="NCBI Taxonomy" id="35806"/>
    <lineage>
        <taxon>Bacteria</taxon>
        <taxon>Pseudomonadati</taxon>
        <taxon>Pseudomonadota</taxon>
        <taxon>Alphaproteobacteria</taxon>
        <taxon>Rhodobacterales</taxon>
        <taxon>Paracoccaceae</taxon>
        <taxon>Rhodovulum</taxon>
    </lineage>
</organism>
<dbReference type="EMBL" id="AP014800">
    <property type="protein sequence ID" value="BAQ68567.1"/>
    <property type="molecule type" value="Genomic_DNA"/>
</dbReference>
<protein>
    <submittedName>
        <fullName evidence="1">Formate dehydrogenase subunit delta</fullName>
    </submittedName>
</protein>
<gene>
    <name evidence="1" type="primary">fdsD</name>
    <name evidence="1" type="ORF">NHU_01408</name>
</gene>
<dbReference type="Proteomes" id="UP000064912">
    <property type="component" value="Chromosome"/>
</dbReference>
<sequence>MTPEKLAYMANQIAIAFARLPAEEAEAAIAEHIDQFWDPRMRARLLVLAEAPDADLSDRVRGAAALIRRPATA</sequence>
<name>A0A0D6B0D1_RHOSU</name>
<dbReference type="InterPro" id="IPR021074">
    <property type="entry name" value="Formate_DH_dsu"/>
</dbReference>
<dbReference type="PATRIC" id="fig|35806.4.peg.1454"/>
<proteinExistence type="predicted"/>
<accession>A0A0D6B0D1</accession>
<dbReference type="AlphaFoldDB" id="A0A0D6B0D1"/>
<dbReference type="Pfam" id="PF11390">
    <property type="entry name" value="FdsD"/>
    <property type="match status" value="1"/>
</dbReference>
<evidence type="ECO:0000313" key="1">
    <source>
        <dbReference type="EMBL" id="BAQ68567.1"/>
    </source>
</evidence>